<name>A0A8E1RZJ6_9GAMM</name>
<dbReference type="RefSeq" id="WP_058776507.1">
    <property type="nucleotide sequence ID" value="NZ_LDSD01000003.1"/>
</dbReference>
<evidence type="ECO:0000313" key="3">
    <source>
        <dbReference type="Proteomes" id="UP000071979"/>
    </source>
</evidence>
<keyword evidence="1" id="KW-1133">Transmembrane helix</keyword>
<proteinExistence type="predicted"/>
<dbReference type="EMBL" id="LDSE01000017">
    <property type="protein sequence ID" value="KTS68257.1"/>
    <property type="molecule type" value="Genomic_DNA"/>
</dbReference>
<accession>A0A8E1RZJ6</accession>
<organism evidence="2 3">
    <name type="scientific">Pantoea dispersa</name>
    <dbReference type="NCBI Taxonomy" id="59814"/>
    <lineage>
        <taxon>Bacteria</taxon>
        <taxon>Pseudomonadati</taxon>
        <taxon>Pseudomonadota</taxon>
        <taxon>Gammaproteobacteria</taxon>
        <taxon>Enterobacterales</taxon>
        <taxon>Erwiniaceae</taxon>
        <taxon>Pantoea</taxon>
    </lineage>
</organism>
<evidence type="ECO:0000256" key="1">
    <source>
        <dbReference type="SAM" id="Phobius"/>
    </source>
</evidence>
<reference evidence="2 3" key="1">
    <citation type="journal article" date="2016" name="Front. Microbiol.">
        <title>Genomic Resource of Rice Seed Associated Bacteria.</title>
        <authorList>
            <person name="Midha S."/>
            <person name="Bansal K."/>
            <person name="Sharma S."/>
            <person name="Kumar N."/>
            <person name="Patil P.P."/>
            <person name="Chaudhry V."/>
            <person name="Patil P.B."/>
        </authorList>
    </citation>
    <scope>NUCLEOTIDE SEQUENCE [LARGE SCALE GENOMIC DNA]</scope>
    <source>
        <strain evidence="2 3">SA3</strain>
    </source>
</reference>
<keyword evidence="1" id="KW-0472">Membrane</keyword>
<dbReference type="AlphaFoldDB" id="A0A8E1RZJ6"/>
<feature type="transmembrane region" description="Helical" evidence="1">
    <location>
        <begin position="29"/>
        <end position="47"/>
    </location>
</feature>
<comment type="caution">
    <text evidence="2">The sequence shown here is derived from an EMBL/GenBank/DDBJ whole genome shotgun (WGS) entry which is preliminary data.</text>
</comment>
<keyword evidence="1" id="KW-0812">Transmembrane</keyword>
<evidence type="ECO:0000313" key="2">
    <source>
        <dbReference type="EMBL" id="KTS68257.1"/>
    </source>
</evidence>
<protein>
    <submittedName>
        <fullName evidence="2">Uncharacterized protein</fullName>
    </submittedName>
</protein>
<gene>
    <name evidence="2" type="ORF">SA3R_09055</name>
</gene>
<dbReference type="Proteomes" id="UP000071979">
    <property type="component" value="Unassembled WGS sequence"/>
</dbReference>
<sequence length="168" mass="18716">MKKDELASRDYPVQEDMRWQRRESVIQRIGEYVLMVIVILGACGLFSKGILSDGQAQSADGSVSLRYERFGRIDSNMNLRIRVAPQSGERFTVTLGSGALDDLQIQTLQPQPQQAITRDNTLQLTYAGEAAEGHVIWLGLQPQAAGRVALSVHVNHQVPVKVSQWIYP</sequence>